<comment type="caution">
    <text evidence="2">The sequence shown here is derived from an EMBL/GenBank/DDBJ whole genome shotgun (WGS) entry which is preliminary data.</text>
</comment>
<feature type="transmembrane region" description="Helical" evidence="1">
    <location>
        <begin position="53"/>
        <end position="74"/>
    </location>
</feature>
<dbReference type="RefSeq" id="WP_378267084.1">
    <property type="nucleotide sequence ID" value="NZ_JBHUKR010000011.1"/>
</dbReference>
<keyword evidence="1" id="KW-0472">Membrane</keyword>
<sequence>MTEGSRPRRPNYVWAYLQRRRAYLWIAVGLGAVVALLLLWSSSLPDYGKNLSLNLGADLIGTIVVLFAVSPFLARGDRQSESVRDNFDRTGFVRQAADAKREIQILELWTDLLQESFRERFLDALRDALKQRVRIRMLLLSPDARAAEQRADDLLRQTNVIGDILDNLRILHGFVHADIPEAHRGDIEVRVYSALPPVQMYQVDKQVIVSFYPVSVTSWNATQYLTNPESQLGQFVGDKFDELWRARSTRTLEQFWEITVVTDSGPDEKRYRVGFVTYDEDVYISGQRIVADNAENGVGGLVVRTIEGNVAGEPDERGPYSLVPVDATAKTHQVVNELLIRKYGQDHHVILKLAEPS</sequence>
<dbReference type="EMBL" id="JBHUKR010000011">
    <property type="protein sequence ID" value="MFD2419066.1"/>
    <property type="molecule type" value="Genomic_DNA"/>
</dbReference>
<keyword evidence="1" id="KW-1133">Transmembrane helix</keyword>
<evidence type="ECO:0000256" key="1">
    <source>
        <dbReference type="SAM" id="Phobius"/>
    </source>
</evidence>
<dbReference type="Proteomes" id="UP001597417">
    <property type="component" value="Unassembled WGS sequence"/>
</dbReference>
<name>A0ABW5FYQ8_9PSEU</name>
<keyword evidence="1" id="KW-0812">Transmembrane</keyword>
<protein>
    <submittedName>
        <fullName evidence="2">Uncharacterized protein</fullName>
    </submittedName>
</protein>
<accession>A0ABW5FYQ8</accession>
<reference evidence="3" key="1">
    <citation type="journal article" date="2019" name="Int. J. Syst. Evol. Microbiol.">
        <title>The Global Catalogue of Microorganisms (GCM) 10K type strain sequencing project: providing services to taxonomists for standard genome sequencing and annotation.</title>
        <authorList>
            <consortium name="The Broad Institute Genomics Platform"/>
            <consortium name="The Broad Institute Genome Sequencing Center for Infectious Disease"/>
            <person name="Wu L."/>
            <person name="Ma J."/>
        </authorList>
    </citation>
    <scope>NUCLEOTIDE SEQUENCE [LARGE SCALE GENOMIC DNA]</scope>
    <source>
        <strain evidence="3">CGMCC 4.7645</strain>
    </source>
</reference>
<feature type="transmembrane region" description="Helical" evidence="1">
    <location>
        <begin position="21"/>
        <end position="41"/>
    </location>
</feature>
<keyword evidence="3" id="KW-1185">Reference proteome</keyword>
<proteinExistence type="predicted"/>
<gene>
    <name evidence="2" type="ORF">ACFSXZ_22295</name>
</gene>
<organism evidence="2 3">
    <name type="scientific">Amycolatopsis pigmentata</name>
    <dbReference type="NCBI Taxonomy" id="450801"/>
    <lineage>
        <taxon>Bacteria</taxon>
        <taxon>Bacillati</taxon>
        <taxon>Actinomycetota</taxon>
        <taxon>Actinomycetes</taxon>
        <taxon>Pseudonocardiales</taxon>
        <taxon>Pseudonocardiaceae</taxon>
        <taxon>Amycolatopsis</taxon>
    </lineage>
</organism>
<evidence type="ECO:0000313" key="2">
    <source>
        <dbReference type="EMBL" id="MFD2419066.1"/>
    </source>
</evidence>
<evidence type="ECO:0000313" key="3">
    <source>
        <dbReference type="Proteomes" id="UP001597417"/>
    </source>
</evidence>